<dbReference type="PANTHER" id="PTHR24148:SF82">
    <property type="entry name" value="HETEROKARYON INCOMPATIBILITY DOMAIN-CONTAINING PROTEIN"/>
    <property type="match status" value="1"/>
</dbReference>
<dbReference type="Pfam" id="PF06985">
    <property type="entry name" value="HET"/>
    <property type="match status" value="1"/>
</dbReference>
<evidence type="ECO:0000259" key="1">
    <source>
        <dbReference type="Pfam" id="PF06985"/>
    </source>
</evidence>
<dbReference type="EMBL" id="JAVRRJ010000003">
    <property type="protein sequence ID" value="KAK5086397.1"/>
    <property type="molecule type" value="Genomic_DNA"/>
</dbReference>
<gene>
    <name evidence="2" type="ORF">LTR05_003565</name>
</gene>
<evidence type="ECO:0000313" key="2">
    <source>
        <dbReference type="EMBL" id="KAK5086397.1"/>
    </source>
</evidence>
<dbReference type="Proteomes" id="UP001309876">
    <property type="component" value="Unassembled WGS sequence"/>
</dbReference>
<keyword evidence="3" id="KW-1185">Reference proteome</keyword>
<protein>
    <recommendedName>
        <fullName evidence="1">Heterokaryon incompatibility domain-containing protein</fullName>
    </recommendedName>
</protein>
<reference evidence="2 3" key="1">
    <citation type="submission" date="2023-08" db="EMBL/GenBank/DDBJ databases">
        <title>Black Yeasts Isolated from many extreme environments.</title>
        <authorList>
            <person name="Coleine C."/>
            <person name="Stajich J.E."/>
            <person name="Selbmann L."/>
        </authorList>
    </citation>
    <scope>NUCLEOTIDE SEQUENCE [LARGE SCALE GENOMIC DNA]</scope>
    <source>
        <strain evidence="2 3">CCFEE 5910</strain>
    </source>
</reference>
<sequence length="728" mass="81502">MQLPIGESSLMSLAPTRNILKLEWINMDGGGYLALSYAWGSPIPDPERHMFIGGIDSIQGCVPLTYNLDNALRDLQDSEIVPKVFFIDQISINQNDNQEKSVQVAGMGNVYKYADKVITYLGPGEGGDQLAIDLLNRITEHIGPWMNILKSVGGLTMDVIDQITRRDMAFTTLFEVAESEIESFRHLERVVYQNGWAQRLWMCQENLLNKNIMFLKGSTLIERQFIFMFPLIQALGLVFPLPGESGDSFNQAISMAVFYQEPHDKQLARSFFSLVNTFGATLCCTDPKDGIYGLLGLARDSWSISPDYDADNLNVYADFAQKSIEKTQTLRILNYANLETLEAVQPPVPTNYPSWPSWVLTFQASLPDAYTNLAAGSTVTQTHVKVSDMILNATGFEVARIDVVIGVFDQYASPLTMVTPYDSLCNTTTLIEAAQKILNSREIANAEQRLCQTLTQSFRSPVADQSDRDWNSCAAYAFNVVLDVMRRARDNRDPEFPFAPVSTTHLLEDEAKLADCLIPALELKGQSLCITTCGMPLMAPANVQKDDIVTVLLGGGEAYILRPGDEDLHSMVGRAFAYGYMNGETLIDDLWEDRLAHVIVKILNLEYYPLELATTGENTIAEEDLRKDLQSTMAYLIGVMYVPRSTYVFGHGIEEGTAETHAGARTFLAATPTSRKEIIRRAVQEGPFDVHVNTFWRTNWWHAIDILINNKIIPPPPWHARQRTFSIH</sequence>
<dbReference type="AlphaFoldDB" id="A0AAN7T1R3"/>
<evidence type="ECO:0000313" key="3">
    <source>
        <dbReference type="Proteomes" id="UP001309876"/>
    </source>
</evidence>
<dbReference type="Pfam" id="PF26639">
    <property type="entry name" value="Het-6_barrel"/>
    <property type="match status" value="1"/>
</dbReference>
<dbReference type="InterPro" id="IPR052895">
    <property type="entry name" value="HetReg/Transcr_Mod"/>
</dbReference>
<organism evidence="2 3">
    <name type="scientific">Lithohypha guttulata</name>
    <dbReference type="NCBI Taxonomy" id="1690604"/>
    <lineage>
        <taxon>Eukaryota</taxon>
        <taxon>Fungi</taxon>
        <taxon>Dikarya</taxon>
        <taxon>Ascomycota</taxon>
        <taxon>Pezizomycotina</taxon>
        <taxon>Eurotiomycetes</taxon>
        <taxon>Chaetothyriomycetidae</taxon>
        <taxon>Chaetothyriales</taxon>
        <taxon>Trichomeriaceae</taxon>
        <taxon>Lithohypha</taxon>
    </lineage>
</organism>
<name>A0AAN7T1R3_9EURO</name>
<proteinExistence type="predicted"/>
<feature type="domain" description="Heterokaryon incompatibility" evidence="1">
    <location>
        <begin position="32"/>
        <end position="205"/>
    </location>
</feature>
<dbReference type="PANTHER" id="PTHR24148">
    <property type="entry name" value="ANKYRIN REPEAT DOMAIN-CONTAINING PROTEIN 39 HOMOLOG-RELATED"/>
    <property type="match status" value="1"/>
</dbReference>
<dbReference type="InterPro" id="IPR010730">
    <property type="entry name" value="HET"/>
</dbReference>
<comment type="caution">
    <text evidence="2">The sequence shown here is derived from an EMBL/GenBank/DDBJ whole genome shotgun (WGS) entry which is preliminary data.</text>
</comment>
<accession>A0AAN7T1R3</accession>